<dbReference type="AlphaFoldDB" id="A0A238XCG7"/>
<accession>A0A238XCG7</accession>
<keyword evidence="1" id="KW-0732">Signal</keyword>
<protein>
    <submittedName>
        <fullName evidence="2">Uncharacterized protein</fullName>
    </submittedName>
</protein>
<evidence type="ECO:0000313" key="4">
    <source>
        <dbReference type="Proteomes" id="UP000198409"/>
    </source>
</evidence>
<evidence type="ECO:0000313" key="5">
    <source>
        <dbReference type="Proteomes" id="UP000292859"/>
    </source>
</evidence>
<evidence type="ECO:0000313" key="3">
    <source>
        <dbReference type="EMBL" id="TBN49608.1"/>
    </source>
</evidence>
<reference evidence="2" key="2">
    <citation type="submission" date="2017-06" db="EMBL/GenBank/DDBJ databases">
        <authorList>
            <person name="Kim H.J."/>
            <person name="Triplett B.A."/>
        </authorList>
    </citation>
    <scope>NUCLEOTIDE SEQUENCE [LARGE SCALE GENOMIC DNA]</scope>
    <source>
        <strain evidence="2">DSM 26170</strain>
    </source>
</reference>
<evidence type="ECO:0000313" key="2">
    <source>
        <dbReference type="EMBL" id="SNR56213.1"/>
    </source>
</evidence>
<dbReference type="RefSeq" id="WP_089388568.1">
    <property type="nucleotide sequence ID" value="NZ_FZNM01000009.1"/>
</dbReference>
<dbReference type="OrthoDB" id="7776561at2"/>
<dbReference type="Proteomes" id="UP000198409">
    <property type="component" value="Unassembled WGS sequence"/>
</dbReference>
<proteinExistence type="predicted"/>
<feature type="signal peptide" evidence="1">
    <location>
        <begin position="1"/>
        <end position="23"/>
    </location>
</feature>
<organism evidence="2 4">
    <name type="scientific">Paracoccus sediminis</name>
    <dbReference type="NCBI Taxonomy" id="1214787"/>
    <lineage>
        <taxon>Bacteria</taxon>
        <taxon>Pseudomonadati</taxon>
        <taxon>Pseudomonadota</taxon>
        <taxon>Alphaproteobacteria</taxon>
        <taxon>Rhodobacterales</taxon>
        <taxon>Paracoccaceae</taxon>
        <taxon>Paracoccus</taxon>
    </lineage>
</organism>
<reference evidence="3 5" key="3">
    <citation type="submission" date="2019-02" db="EMBL/GenBank/DDBJ databases">
        <authorList>
            <person name="Zhang G."/>
        </authorList>
    </citation>
    <scope>NUCLEOTIDE SEQUENCE [LARGE SCALE GENOMIC DNA]</scope>
    <source>
        <strain evidence="3 5">CMB17</strain>
    </source>
</reference>
<gene>
    <name evidence="3" type="ORF">EYF88_11090</name>
    <name evidence="2" type="ORF">SAMN06265378_10937</name>
</gene>
<dbReference type="EMBL" id="FZNM01000009">
    <property type="protein sequence ID" value="SNR56213.1"/>
    <property type="molecule type" value="Genomic_DNA"/>
</dbReference>
<reference evidence="4" key="1">
    <citation type="submission" date="2017-06" db="EMBL/GenBank/DDBJ databases">
        <authorList>
            <person name="Varghese N."/>
            <person name="Submissions S."/>
        </authorList>
    </citation>
    <scope>NUCLEOTIDE SEQUENCE [LARGE SCALE GENOMIC DNA]</scope>
    <source>
        <strain evidence="4">DSM 26170</strain>
    </source>
</reference>
<evidence type="ECO:0000256" key="1">
    <source>
        <dbReference type="SAM" id="SignalP"/>
    </source>
</evidence>
<dbReference type="Proteomes" id="UP000292859">
    <property type="component" value="Unassembled WGS sequence"/>
</dbReference>
<dbReference type="EMBL" id="SIRL01000007">
    <property type="protein sequence ID" value="TBN49608.1"/>
    <property type="molecule type" value="Genomic_DNA"/>
</dbReference>
<keyword evidence="5" id="KW-1185">Reference proteome</keyword>
<sequence length="102" mass="10859">MKARLAGWIVTILPALASASSDAAWEEFRQAIGESCRSLVDSPDRTRIRVEVNPFGSDSFGAALVTVDHDDTPDRMVCIYSKATGTAELTAPFADAAISGQN</sequence>
<feature type="chain" id="PRO_5012489398" evidence="1">
    <location>
        <begin position="24"/>
        <end position="102"/>
    </location>
</feature>
<name>A0A238XCG7_9RHOB</name>